<evidence type="ECO:0000256" key="3">
    <source>
        <dbReference type="ARBA" id="ARBA00022833"/>
    </source>
</evidence>
<evidence type="ECO:0000256" key="1">
    <source>
        <dbReference type="ARBA" id="ARBA00022723"/>
    </source>
</evidence>
<keyword evidence="2 4" id="KW-0863">Zinc-finger</keyword>
<feature type="domain" description="C3H1-type" evidence="5">
    <location>
        <begin position="82"/>
        <end position="107"/>
    </location>
</feature>
<dbReference type="PANTHER" id="PTHR46156">
    <property type="entry name" value="CCCH ZINGC FINGER"/>
    <property type="match status" value="1"/>
</dbReference>
<feature type="zinc finger region" description="C3H1-type" evidence="4">
    <location>
        <begin position="82"/>
        <end position="107"/>
    </location>
</feature>
<dbReference type="PROSITE" id="PS50103">
    <property type="entry name" value="ZF_C3H1"/>
    <property type="match status" value="4"/>
</dbReference>
<dbReference type="OrthoDB" id="410307at2759"/>
<name>A0A1E4RPQ7_9ASCO</name>
<dbReference type="PANTHER" id="PTHR46156:SF1">
    <property type="entry name" value="ZINC FINGER CCCH DOMAIN-CONTAINING PROTEIN 3"/>
    <property type="match status" value="1"/>
</dbReference>
<evidence type="ECO:0000259" key="5">
    <source>
        <dbReference type="PROSITE" id="PS50103"/>
    </source>
</evidence>
<proteinExistence type="predicted"/>
<dbReference type="EMBL" id="KV454538">
    <property type="protein sequence ID" value="ODV69260.1"/>
    <property type="molecule type" value="Genomic_DNA"/>
</dbReference>
<organism evidence="6 7">
    <name type="scientific">Hyphopichia burtonii NRRL Y-1933</name>
    <dbReference type="NCBI Taxonomy" id="984485"/>
    <lineage>
        <taxon>Eukaryota</taxon>
        <taxon>Fungi</taxon>
        <taxon>Dikarya</taxon>
        <taxon>Ascomycota</taxon>
        <taxon>Saccharomycotina</taxon>
        <taxon>Pichiomycetes</taxon>
        <taxon>Debaryomycetaceae</taxon>
        <taxon>Hyphopichia</taxon>
    </lineage>
</organism>
<feature type="zinc finger region" description="C3H1-type" evidence="4">
    <location>
        <begin position="1"/>
        <end position="23"/>
    </location>
</feature>
<dbReference type="AlphaFoldDB" id="A0A1E4RPQ7"/>
<sequence length="218" mass="25707">QKFSKFLGICHKGNACNYKHERERIRLCIPFLNGKCFNKQCLLSHSSNEFNTPLCKYYLEKKCSNSQCRYKHTTPKGYEDSNTEIWTCRPFAIAGWCIRGDKCPFLHLLQCPDFEETGKCPRGKSCFLSHPYTLRTQELMTLPGNKYQREQKDEEILIESDDEREKQVINSYTVDPSLLFVRGKLENKYDFYIDQPTQEKVQPNEEFMIHLESESEDE</sequence>
<dbReference type="InterPro" id="IPR036855">
    <property type="entry name" value="Znf_CCCH_sf"/>
</dbReference>
<dbReference type="Pfam" id="PF00642">
    <property type="entry name" value="zf-CCCH"/>
    <property type="match status" value="1"/>
</dbReference>
<evidence type="ECO:0000313" key="6">
    <source>
        <dbReference type="EMBL" id="ODV69260.1"/>
    </source>
</evidence>
<feature type="non-terminal residue" evidence="6">
    <location>
        <position position="218"/>
    </location>
</feature>
<dbReference type="Proteomes" id="UP000095085">
    <property type="component" value="Unassembled WGS sequence"/>
</dbReference>
<dbReference type="SMART" id="SM00356">
    <property type="entry name" value="ZnF_C3H1"/>
    <property type="match status" value="4"/>
</dbReference>
<feature type="domain" description="C3H1-type" evidence="5">
    <location>
        <begin position="49"/>
        <end position="75"/>
    </location>
</feature>
<dbReference type="InterPro" id="IPR000571">
    <property type="entry name" value="Znf_CCCH"/>
</dbReference>
<dbReference type="Gene3D" id="4.10.1000.10">
    <property type="entry name" value="Zinc finger, CCCH-type"/>
    <property type="match status" value="2"/>
</dbReference>
<gene>
    <name evidence="6" type="ORF">HYPBUDRAFT_98235</name>
</gene>
<feature type="non-terminal residue" evidence="6">
    <location>
        <position position="1"/>
    </location>
</feature>
<dbReference type="RefSeq" id="XP_020078327.1">
    <property type="nucleotide sequence ID" value="XM_020224010.1"/>
</dbReference>
<dbReference type="GeneID" id="30998559"/>
<feature type="zinc finger region" description="C3H1-type" evidence="4">
    <location>
        <begin position="49"/>
        <end position="75"/>
    </location>
</feature>
<evidence type="ECO:0000256" key="2">
    <source>
        <dbReference type="ARBA" id="ARBA00022771"/>
    </source>
</evidence>
<protein>
    <recommendedName>
        <fullName evidence="5">C3H1-type domain-containing protein</fullName>
    </recommendedName>
</protein>
<dbReference type="GO" id="GO:0008270">
    <property type="term" value="F:zinc ion binding"/>
    <property type="evidence" value="ECO:0007669"/>
    <property type="project" value="UniProtKB-KW"/>
</dbReference>
<accession>A0A1E4RPQ7</accession>
<dbReference type="Pfam" id="PF14608">
    <property type="entry name" value="zf-CCCH_2"/>
    <property type="match status" value="2"/>
</dbReference>
<dbReference type="SUPFAM" id="SSF90229">
    <property type="entry name" value="CCCH zinc finger"/>
    <property type="match status" value="1"/>
</dbReference>
<evidence type="ECO:0000313" key="7">
    <source>
        <dbReference type="Proteomes" id="UP000095085"/>
    </source>
</evidence>
<keyword evidence="3 4" id="KW-0862">Zinc</keyword>
<feature type="domain" description="C3H1-type" evidence="5">
    <location>
        <begin position="1"/>
        <end position="23"/>
    </location>
</feature>
<keyword evidence="1 4" id="KW-0479">Metal-binding</keyword>
<feature type="zinc finger region" description="C3H1-type" evidence="4">
    <location>
        <begin position="110"/>
        <end position="133"/>
    </location>
</feature>
<dbReference type="STRING" id="984485.A0A1E4RPQ7"/>
<evidence type="ECO:0000256" key="4">
    <source>
        <dbReference type="PROSITE-ProRule" id="PRU00723"/>
    </source>
</evidence>
<reference evidence="7" key="1">
    <citation type="submission" date="2016-05" db="EMBL/GenBank/DDBJ databases">
        <title>Comparative genomics of biotechnologically important yeasts.</title>
        <authorList>
            <consortium name="DOE Joint Genome Institute"/>
            <person name="Riley R."/>
            <person name="Haridas S."/>
            <person name="Wolfe K.H."/>
            <person name="Lopes M.R."/>
            <person name="Hittinger C.T."/>
            <person name="Goker M."/>
            <person name="Salamov A."/>
            <person name="Wisecaver J."/>
            <person name="Long T.M."/>
            <person name="Aerts A.L."/>
            <person name="Barry K."/>
            <person name="Choi C."/>
            <person name="Clum A."/>
            <person name="Coughlan A.Y."/>
            <person name="Deshpande S."/>
            <person name="Douglass A.P."/>
            <person name="Hanson S.J."/>
            <person name="Klenk H.-P."/>
            <person name="Labutti K."/>
            <person name="Lapidus A."/>
            <person name="Lindquist E."/>
            <person name="Lipzen A."/>
            <person name="Meier-Kolthoff J.P."/>
            <person name="Ohm R.A."/>
            <person name="Otillar R.P."/>
            <person name="Pangilinan J."/>
            <person name="Peng Y."/>
            <person name="Rokas A."/>
            <person name="Rosa C.A."/>
            <person name="Scheuner C."/>
            <person name="Sibirny A.A."/>
            <person name="Slot J.C."/>
            <person name="Stielow J.B."/>
            <person name="Sun H."/>
            <person name="Kurtzman C.P."/>
            <person name="Blackwell M."/>
            <person name="Grigoriev I.V."/>
            <person name="Jeffries T.W."/>
        </authorList>
    </citation>
    <scope>NUCLEOTIDE SEQUENCE [LARGE SCALE GENOMIC DNA]</scope>
    <source>
        <strain evidence="7">NRRL Y-1933</strain>
    </source>
</reference>
<feature type="domain" description="C3H1-type" evidence="5">
    <location>
        <begin position="110"/>
        <end position="133"/>
    </location>
</feature>
<keyword evidence="7" id="KW-1185">Reference proteome</keyword>